<name>A0ABD6EHE9_9BILA</name>
<evidence type="ECO:0000256" key="2">
    <source>
        <dbReference type="SAM" id="SignalP"/>
    </source>
</evidence>
<keyword evidence="1" id="KW-0175">Coiled coil</keyword>
<accession>A0ABD6EHE9</accession>
<sequence length="322" mass="37106">MEGRFLILELEKLFILLLGLFWLFDDCSVIQEELLSECIERQSLINSILEDLGNKSAEPPENAFFISSSRDAASARETMLKISEELCSWKEKIDKNVSEADRLCEEGVETLTPDQFHSLKQHRSQLMTMYQTTMNRVGNLTDSLAEMEENLLDFDDEARLIEIWIGEKSRDISILKAESGDPSRVSESRRRVKSFLDEVSSYENRLKELASLSTRTRITFDRYDEQIQKMYPGCQIRVMNDHKMSETLSKIQSDYESLVHSCQDISSFISRLDSLNTVHKHNVNEATRLLNNLEECCSQCEASARTTAADVDEIQRMQVLFI</sequence>
<feature type="coiled-coil region" evidence="1">
    <location>
        <begin position="130"/>
        <end position="157"/>
    </location>
</feature>
<evidence type="ECO:0000313" key="4">
    <source>
        <dbReference type="Proteomes" id="UP001608902"/>
    </source>
</evidence>
<dbReference type="AlphaFoldDB" id="A0ABD6EHE9"/>
<keyword evidence="4" id="KW-1185">Reference proteome</keyword>
<feature type="chain" id="PRO_5044768078" evidence="2">
    <location>
        <begin position="30"/>
        <end position="322"/>
    </location>
</feature>
<organism evidence="3 4">
    <name type="scientific">Gnathostoma spinigerum</name>
    <dbReference type="NCBI Taxonomy" id="75299"/>
    <lineage>
        <taxon>Eukaryota</taxon>
        <taxon>Metazoa</taxon>
        <taxon>Ecdysozoa</taxon>
        <taxon>Nematoda</taxon>
        <taxon>Chromadorea</taxon>
        <taxon>Rhabditida</taxon>
        <taxon>Spirurina</taxon>
        <taxon>Gnathostomatomorpha</taxon>
        <taxon>Gnathostomatoidea</taxon>
        <taxon>Gnathostomatidae</taxon>
        <taxon>Gnathostoma</taxon>
    </lineage>
</organism>
<feature type="signal peptide" evidence="2">
    <location>
        <begin position="1"/>
        <end position="29"/>
    </location>
</feature>
<keyword evidence="2" id="KW-0732">Signal</keyword>
<dbReference type="SUPFAM" id="SSF46966">
    <property type="entry name" value="Spectrin repeat"/>
    <property type="match status" value="1"/>
</dbReference>
<dbReference type="Proteomes" id="UP001608902">
    <property type="component" value="Unassembled WGS sequence"/>
</dbReference>
<evidence type="ECO:0000313" key="3">
    <source>
        <dbReference type="EMBL" id="MFH4979146.1"/>
    </source>
</evidence>
<comment type="caution">
    <text evidence="3">The sequence shown here is derived from an EMBL/GenBank/DDBJ whole genome shotgun (WGS) entry which is preliminary data.</text>
</comment>
<gene>
    <name evidence="3" type="ORF">AB6A40_005855</name>
</gene>
<proteinExistence type="predicted"/>
<dbReference type="EMBL" id="JBGFUD010003899">
    <property type="protein sequence ID" value="MFH4979146.1"/>
    <property type="molecule type" value="Genomic_DNA"/>
</dbReference>
<evidence type="ECO:0000256" key="1">
    <source>
        <dbReference type="SAM" id="Coils"/>
    </source>
</evidence>
<dbReference type="Gene3D" id="1.20.58.60">
    <property type="match status" value="1"/>
</dbReference>
<protein>
    <submittedName>
        <fullName evidence="3">Uncharacterized protein</fullName>
    </submittedName>
</protein>
<reference evidence="3 4" key="1">
    <citation type="submission" date="2024-08" db="EMBL/GenBank/DDBJ databases">
        <title>Gnathostoma spinigerum genome.</title>
        <authorList>
            <person name="Gonzalez-Bertolin B."/>
            <person name="Monzon S."/>
            <person name="Zaballos A."/>
            <person name="Jimenez P."/>
            <person name="Dekumyoy P."/>
            <person name="Varona S."/>
            <person name="Cuesta I."/>
            <person name="Sumanam S."/>
            <person name="Adisakwattana P."/>
            <person name="Gasser R.B."/>
            <person name="Hernandez-Gonzalez A."/>
            <person name="Young N.D."/>
            <person name="Perteguer M.J."/>
        </authorList>
    </citation>
    <scope>NUCLEOTIDE SEQUENCE [LARGE SCALE GENOMIC DNA]</scope>
    <source>
        <strain evidence="3">AL3</strain>
        <tissue evidence="3">Liver</tissue>
    </source>
</reference>